<dbReference type="GO" id="GO:0007165">
    <property type="term" value="P:signal transduction"/>
    <property type="evidence" value="ECO:0007669"/>
    <property type="project" value="UniProtKB-KW"/>
</dbReference>
<evidence type="ECO:0000256" key="2">
    <source>
        <dbReference type="ARBA" id="ARBA00022481"/>
    </source>
</evidence>
<evidence type="ECO:0000259" key="7">
    <source>
        <dbReference type="PROSITE" id="PS50885"/>
    </source>
</evidence>
<keyword evidence="2" id="KW-0488">Methylation</keyword>
<dbReference type="PANTHER" id="PTHR43531">
    <property type="entry name" value="PROTEIN ICFG"/>
    <property type="match status" value="1"/>
</dbReference>
<dbReference type="Gene3D" id="1.10.287.950">
    <property type="entry name" value="Methyl-accepting chemotaxis protein"/>
    <property type="match status" value="1"/>
</dbReference>
<dbReference type="PROSITE" id="PS50885">
    <property type="entry name" value="HAMP"/>
    <property type="match status" value="1"/>
</dbReference>
<comment type="subcellular location">
    <subcellularLocation>
        <location evidence="1">Membrane</location>
    </subcellularLocation>
</comment>
<dbReference type="CDD" id="cd06225">
    <property type="entry name" value="HAMP"/>
    <property type="match status" value="1"/>
</dbReference>
<dbReference type="FunFam" id="1.10.287.950:FF:000001">
    <property type="entry name" value="Methyl-accepting chemotaxis sensory transducer"/>
    <property type="match status" value="1"/>
</dbReference>
<dbReference type="CDD" id="cd12912">
    <property type="entry name" value="PDC2_MCP_like"/>
    <property type="match status" value="1"/>
</dbReference>
<dbReference type="SUPFAM" id="SSF58104">
    <property type="entry name" value="Methyl-accepting chemotaxis protein (MCP) signaling domain"/>
    <property type="match status" value="1"/>
</dbReference>
<keyword evidence="4" id="KW-0807">Transducer</keyword>
<evidence type="ECO:0000256" key="3">
    <source>
        <dbReference type="ARBA" id="ARBA00029447"/>
    </source>
</evidence>
<dbReference type="Gene3D" id="3.30.450.20">
    <property type="entry name" value="PAS domain"/>
    <property type="match status" value="1"/>
</dbReference>
<dbReference type="GO" id="GO:0005886">
    <property type="term" value="C:plasma membrane"/>
    <property type="evidence" value="ECO:0007669"/>
    <property type="project" value="TreeGrafter"/>
</dbReference>
<dbReference type="InterPro" id="IPR004089">
    <property type="entry name" value="MCPsignal_dom"/>
</dbReference>
<dbReference type="SMART" id="SM00283">
    <property type="entry name" value="MA"/>
    <property type="match status" value="1"/>
</dbReference>
<dbReference type="RefSeq" id="WP_193686057.1">
    <property type="nucleotide sequence ID" value="NZ_CP062941.1"/>
</dbReference>
<dbReference type="InterPro" id="IPR051310">
    <property type="entry name" value="MCP_chemotaxis"/>
</dbReference>
<sequence>MSNNRYHPANWNVGTRISAFSFVLVGAILAALIMTITVTTGAMLEERASQNMQNELKGVVDTVDLFNRTVSSEAVSFGKIFATEFAGAFEADPARAVDIGGKQVPALIHGGKVLNLDFSAPDRFSAQTGGNATIFVADGEDFVRVTTSVKKENGDRAVGTQLDRASPAYAALKDGKVYVGLAKLFGKQFITQYEPVRDAAGKVVGALYVGVDISKDLAALKERIRSIKIGDTGYFYVLNAAPGKAYGDLLVHPKREGENILDSRASDGRAFVQEILEKKTGSITYDWKNPGETSAREKVVAFTHFKDWNWVIAGGTYRDEITQEAARLRNKYIGFGLVALLVFAAILYAYVRATITRPLAVARDAAVRIADGDLTVSIERGRNDEIGLLLDAMNGISRKLSAVVGKVRDGAEQIANASNEISTGNLDLCARTEQQAGSLATTSSSMGELTETVRQNAEHARQANTLAMNASTIAQKGGSMVSQVVETMESINQSSRKIGDITGVIDGIAFQTNILALNAAVEAARAGEQGRGFAVVASEVRNLAQRSAAAAKEIKGLIAASSSEVDAGRELVSKAGATMNEVLASVGRVTSIMADITAASLEQSSGIEQVNRAIGEMDDTTQHNAALVEEASAAAQAMQDQAAELARAVRLFRLDERTNAAAVPQSARPPALSHG</sequence>
<dbReference type="Pfam" id="PF00015">
    <property type="entry name" value="MCPsignal"/>
    <property type="match status" value="1"/>
</dbReference>
<dbReference type="AlphaFoldDB" id="A0A7L9U4H6"/>
<name>A0A7L9U4H6_9BURK</name>
<comment type="similarity">
    <text evidence="3">Belongs to the methyl-accepting chemotaxis (MCP) protein family.</text>
</comment>
<dbReference type="PANTHER" id="PTHR43531:SF14">
    <property type="entry name" value="METHYL-ACCEPTING CHEMOTAXIS PROTEIN I-RELATED"/>
    <property type="match status" value="1"/>
</dbReference>
<dbReference type="Proteomes" id="UP000593875">
    <property type="component" value="Chromosome"/>
</dbReference>
<evidence type="ECO:0000313" key="8">
    <source>
        <dbReference type="EMBL" id="QOL49015.1"/>
    </source>
</evidence>
<dbReference type="InterPro" id="IPR029151">
    <property type="entry name" value="Sensor-like_sf"/>
</dbReference>
<evidence type="ECO:0000259" key="6">
    <source>
        <dbReference type="PROSITE" id="PS50111"/>
    </source>
</evidence>
<reference evidence="8 9" key="1">
    <citation type="submission" date="2020-10" db="EMBL/GenBank/DDBJ databases">
        <title>Genome sequencing of Massilia sp. LPB0304.</title>
        <authorList>
            <person name="Kim J."/>
        </authorList>
    </citation>
    <scope>NUCLEOTIDE SEQUENCE [LARGE SCALE GENOMIC DNA]</scope>
    <source>
        <strain evidence="8 9">LPB0304</strain>
    </source>
</reference>
<gene>
    <name evidence="8" type="ORF">LPB04_19060</name>
</gene>
<protein>
    <submittedName>
        <fullName evidence="8">Cache 3/Cache 2 fusion domain-containing protein</fullName>
    </submittedName>
</protein>
<keyword evidence="9" id="KW-1185">Reference proteome</keyword>
<feature type="domain" description="Methyl-accepting transducer" evidence="6">
    <location>
        <begin position="410"/>
        <end position="639"/>
    </location>
</feature>
<dbReference type="KEGG" id="mlir:LPB04_19060"/>
<dbReference type="InterPro" id="IPR003660">
    <property type="entry name" value="HAMP_dom"/>
</dbReference>
<dbReference type="InterPro" id="IPR033462">
    <property type="entry name" value="Cache_3-Cache_2"/>
</dbReference>
<organism evidence="8 9">
    <name type="scientific">Massilia litorea</name>
    <dbReference type="NCBI Taxonomy" id="2769491"/>
    <lineage>
        <taxon>Bacteria</taxon>
        <taxon>Pseudomonadati</taxon>
        <taxon>Pseudomonadota</taxon>
        <taxon>Betaproteobacteria</taxon>
        <taxon>Burkholderiales</taxon>
        <taxon>Oxalobacteraceae</taxon>
        <taxon>Telluria group</taxon>
        <taxon>Massilia</taxon>
    </lineage>
</organism>
<accession>A0A7L9U4H6</accession>
<dbReference type="Pfam" id="PF00672">
    <property type="entry name" value="HAMP"/>
    <property type="match status" value="1"/>
</dbReference>
<evidence type="ECO:0000256" key="4">
    <source>
        <dbReference type="PROSITE-ProRule" id="PRU00284"/>
    </source>
</evidence>
<evidence type="ECO:0000256" key="1">
    <source>
        <dbReference type="ARBA" id="ARBA00004370"/>
    </source>
</evidence>
<evidence type="ECO:0000313" key="9">
    <source>
        <dbReference type="Proteomes" id="UP000593875"/>
    </source>
</evidence>
<dbReference type="GO" id="GO:0006935">
    <property type="term" value="P:chemotaxis"/>
    <property type="evidence" value="ECO:0007669"/>
    <property type="project" value="TreeGrafter"/>
</dbReference>
<feature type="transmembrane region" description="Helical" evidence="5">
    <location>
        <begin position="332"/>
        <end position="351"/>
    </location>
</feature>
<dbReference type="GO" id="GO:0004888">
    <property type="term" value="F:transmembrane signaling receptor activity"/>
    <property type="evidence" value="ECO:0007669"/>
    <property type="project" value="TreeGrafter"/>
</dbReference>
<feature type="transmembrane region" description="Helical" evidence="5">
    <location>
        <begin position="20"/>
        <end position="44"/>
    </location>
</feature>
<dbReference type="SMART" id="SM00304">
    <property type="entry name" value="HAMP"/>
    <property type="match status" value="1"/>
</dbReference>
<dbReference type="EMBL" id="CP062941">
    <property type="protein sequence ID" value="QOL49015.1"/>
    <property type="molecule type" value="Genomic_DNA"/>
</dbReference>
<dbReference type="SUPFAM" id="SSF103190">
    <property type="entry name" value="Sensory domain-like"/>
    <property type="match status" value="1"/>
</dbReference>
<proteinExistence type="inferred from homology"/>
<keyword evidence="5" id="KW-1133">Transmembrane helix</keyword>
<dbReference type="PROSITE" id="PS50111">
    <property type="entry name" value="CHEMOTAXIS_TRANSDUC_2"/>
    <property type="match status" value="1"/>
</dbReference>
<dbReference type="CDD" id="cd11386">
    <property type="entry name" value="MCP_signal"/>
    <property type="match status" value="1"/>
</dbReference>
<evidence type="ECO:0000256" key="5">
    <source>
        <dbReference type="SAM" id="Phobius"/>
    </source>
</evidence>
<keyword evidence="5" id="KW-0472">Membrane</keyword>
<keyword evidence="5" id="KW-0812">Transmembrane</keyword>
<feature type="domain" description="HAMP" evidence="7">
    <location>
        <begin position="353"/>
        <end position="405"/>
    </location>
</feature>
<dbReference type="Pfam" id="PF17201">
    <property type="entry name" value="Cache_3-Cache_2"/>
    <property type="match status" value="1"/>
</dbReference>